<protein>
    <submittedName>
        <fullName evidence="2">Uncharacterized protein</fullName>
    </submittedName>
</protein>
<sequence length="187" mass="19573">MPRNDVEEDADAASVQDQAPSPRHRGSGLSDMQPVVGSEVTSSTGGEEDSFAGGIRCVRSGDADGDSSDVEEGRNDDVKDVCGAEADGAEVEDGNSSNGGTTTVAVEPPVKYHSKGILSVGAKRSKIYDYLLEHDQNVIQVDVDNFVRGHSSAVSTMDYNDATAREIAAFFALDPENISSASETEAG</sequence>
<accession>W2N3D0</accession>
<feature type="region of interest" description="Disordered" evidence="1">
    <location>
        <begin position="1"/>
        <end position="77"/>
    </location>
</feature>
<dbReference type="VEuPathDB" id="FungiDB:PPTG_12640"/>
<dbReference type="AlphaFoldDB" id="W2N3D0"/>
<evidence type="ECO:0000313" key="2">
    <source>
        <dbReference type="EMBL" id="ETM43106.1"/>
    </source>
</evidence>
<gene>
    <name evidence="2" type="ORF">L914_11362</name>
</gene>
<name>W2N3D0_PHYNI</name>
<feature type="compositionally biased region" description="Acidic residues" evidence="1">
    <location>
        <begin position="1"/>
        <end position="11"/>
    </location>
</feature>
<dbReference type="EMBL" id="KI693654">
    <property type="protein sequence ID" value="ETM43106.1"/>
    <property type="molecule type" value="Genomic_DNA"/>
</dbReference>
<dbReference type="Proteomes" id="UP000054532">
    <property type="component" value="Unassembled WGS sequence"/>
</dbReference>
<organism evidence="2">
    <name type="scientific">Phytophthora nicotianae</name>
    <name type="common">Potato buckeye rot agent</name>
    <name type="synonym">Phytophthora parasitica</name>
    <dbReference type="NCBI Taxonomy" id="4792"/>
    <lineage>
        <taxon>Eukaryota</taxon>
        <taxon>Sar</taxon>
        <taxon>Stramenopiles</taxon>
        <taxon>Oomycota</taxon>
        <taxon>Peronosporomycetes</taxon>
        <taxon>Peronosporales</taxon>
        <taxon>Peronosporaceae</taxon>
        <taxon>Phytophthora</taxon>
    </lineage>
</organism>
<evidence type="ECO:0000256" key="1">
    <source>
        <dbReference type="SAM" id="MobiDB-lite"/>
    </source>
</evidence>
<proteinExistence type="predicted"/>
<reference evidence="2" key="1">
    <citation type="submission" date="2013-11" db="EMBL/GenBank/DDBJ databases">
        <title>The Genome Sequence of Phytophthora parasitica IAC_01/95.</title>
        <authorList>
            <consortium name="The Broad Institute Genomics Platform"/>
            <person name="Russ C."/>
            <person name="Tyler B."/>
            <person name="Panabieres F."/>
            <person name="Shan W."/>
            <person name="Tripathy S."/>
            <person name="Grunwald N."/>
            <person name="Machado M."/>
            <person name="Johnson C.S."/>
            <person name="Arredondo F."/>
            <person name="Hong C."/>
            <person name="Coffey M."/>
            <person name="Young S.K."/>
            <person name="Zeng Q."/>
            <person name="Gargeya S."/>
            <person name="Fitzgerald M."/>
            <person name="Abouelleil A."/>
            <person name="Alvarado L."/>
            <person name="Chapman S.B."/>
            <person name="Gainer-Dewar J."/>
            <person name="Goldberg J."/>
            <person name="Griggs A."/>
            <person name="Gujja S."/>
            <person name="Hansen M."/>
            <person name="Howarth C."/>
            <person name="Imamovic A."/>
            <person name="Ireland A."/>
            <person name="Larimer J."/>
            <person name="McCowan C."/>
            <person name="Murphy C."/>
            <person name="Pearson M."/>
            <person name="Poon T.W."/>
            <person name="Priest M."/>
            <person name="Roberts A."/>
            <person name="Saif S."/>
            <person name="Shea T."/>
            <person name="Sykes S."/>
            <person name="Wortman J."/>
            <person name="Nusbaum C."/>
            <person name="Birren B."/>
        </authorList>
    </citation>
    <scope>NUCLEOTIDE SEQUENCE [LARGE SCALE GENOMIC DNA]</scope>
    <source>
        <strain evidence="2">IAC_01/95</strain>
    </source>
</reference>